<accession>A0A0M0JPQ5</accession>
<gene>
    <name evidence="1" type="ORF">Ctob_005878</name>
</gene>
<protein>
    <submittedName>
        <fullName evidence="1">Uncharacterized protein</fullName>
    </submittedName>
</protein>
<reference evidence="2" key="1">
    <citation type="journal article" date="2015" name="PLoS Genet.">
        <title>Genome Sequence and Transcriptome Analyses of Chrysochromulina tobin: Metabolic Tools for Enhanced Algal Fitness in the Prominent Order Prymnesiales (Haptophyceae).</title>
        <authorList>
            <person name="Hovde B.T."/>
            <person name="Deodato C.R."/>
            <person name="Hunsperger H.M."/>
            <person name="Ryken S.A."/>
            <person name="Yost W."/>
            <person name="Jha R.K."/>
            <person name="Patterson J."/>
            <person name="Monnat R.J. Jr."/>
            <person name="Barlow S.B."/>
            <person name="Starkenburg S.R."/>
            <person name="Cattolico R.A."/>
        </authorList>
    </citation>
    <scope>NUCLEOTIDE SEQUENCE</scope>
    <source>
        <strain evidence="2">CCMP291</strain>
    </source>
</reference>
<organism evidence="1 2">
    <name type="scientific">Chrysochromulina tobinii</name>
    <dbReference type="NCBI Taxonomy" id="1460289"/>
    <lineage>
        <taxon>Eukaryota</taxon>
        <taxon>Haptista</taxon>
        <taxon>Haptophyta</taxon>
        <taxon>Prymnesiophyceae</taxon>
        <taxon>Prymnesiales</taxon>
        <taxon>Chrysochromulinaceae</taxon>
        <taxon>Chrysochromulina</taxon>
    </lineage>
</organism>
<dbReference type="EMBL" id="JWZX01002551">
    <property type="protein sequence ID" value="KOO28561.1"/>
    <property type="molecule type" value="Genomic_DNA"/>
</dbReference>
<sequence length="82" mass="8842">MVDDECKKCRSMRPLLAAAATRVDASSTSAPSVYSCSATQIHPRLARSASLQHTEHGSLVEATMLMSCEEVGPCEPHVDLIR</sequence>
<proteinExistence type="predicted"/>
<evidence type="ECO:0000313" key="1">
    <source>
        <dbReference type="EMBL" id="KOO28561.1"/>
    </source>
</evidence>
<dbReference type="AlphaFoldDB" id="A0A0M0JPQ5"/>
<evidence type="ECO:0000313" key="2">
    <source>
        <dbReference type="Proteomes" id="UP000037460"/>
    </source>
</evidence>
<name>A0A0M0JPQ5_9EUKA</name>
<dbReference type="Proteomes" id="UP000037460">
    <property type="component" value="Unassembled WGS sequence"/>
</dbReference>
<keyword evidence="2" id="KW-1185">Reference proteome</keyword>
<comment type="caution">
    <text evidence="1">The sequence shown here is derived from an EMBL/GenBank/DDBJ whole genome shotgun (WGS) entry which is preliminary data.</text>
</comment>